<organism evidence="2 3">
    <name type="scientific">Apiospora hydei</name>
    <dbReference type="NCBI Taxonomy" id="1337664"/>
    <lineage>
        <taxon>Eukaryota</taxon>
        <taxon>Fungi</taxon>
        <taxon>Dikarya</taxon>
        <taxon>Ascomycota</taxon>
        <taxon>Pezizomycotina</taxon>
        <taxon>Sordariomycetes</taxon>
        <taxon>Xylariomycetidae</taxon>
        <taxon>Amphisphaeriales</taxon>
        <taxon>Apiosporaceae</taxon>
        <taxon>Apiospora</taxon>
    </lineage>
</organism>
<dbReference type="Proteomes" id="UP001433268">
    <property type="component" value="Unassembled WGS sequence"/>
</dbReference>
<gene>
    <name evidence="2" type="ORF">PG997_011779</name>
</gene>
<sequence length="508" mass="56130">MVPVEASVSGVIGSEPNAVTDERLKTVRDRYTKAMDYLKSPDDSPGANGRSKLETYVMKQELWSREVEKYTRAQNDALATVKPAPGASPKAVKEARELYMQWVQEHGRDVLLHRATIVRDKVLNWEERNNKPTAAEIRAEIRRLRNLLASHEVLLKGVEEKTFFPVIADQNGNGDSDLRRAYANVYDDIDKKSNANIKGTRPDETSRAKFLDLYKPSAQDPLQAVDALGGNVLKNLNPFQKLVEEQAKWTETSLDRNRATARSDNEKHMEAAQDWLKTKIARLTKDIEMLEKELGGGSGRPMLMSVVDEKGVAITDDDTKADPALVGRPVPANEWTRAMSSMSNLEVEITMDCMVVEIDRPWLHAELFNDAELDSGKFDISPGAAELKRLYEQDQTPSGPHQQFSSYPTAFVVAADVQLSFSGDTTQLESAVSASSSEANLSVGYGPFNISGSHKQSKSSSKTKMESTATGCRISIQAPQIVAWVQTLMPQLPKPTNGASSMVGLFAK</sequence>
<evidence type="ECO:0000313" key="3">
    <source>
        <dbReference type="Proteomes" id="UP001433268"/>
    </source>
</evidence>
<dbReference type="EMBL" id="JAQQWN010000009">
    <property type="protein sequence ID" value="KAK8065032.1"/>
    <property type="molecule type" value="Genomic_DNA"/>
</dbReference>
<comment type="caution">
    <text evidence="2">The sequence shown here is derived from an EMBL/GenBank/DDBJ whole genome shotgun (WGS) entry which is preliminary data.</text>
</comment>
<reference evidence="2 3" key="1">
    <citation type="submission" date="2023-01" db="EMBL/GenBank/DDBJ databases">
        <title>Analysis of 21 Apiospora genomes using comparative genomics revels a genus with tremendous synthesis potential of carbohydrate active enzymes and secondary metabolites.</title>
        <authorList>
            <person name="Sorensen T."/>
        </authorList>
    </citation>
    <scope>NUCLEOTIDE SEQUENCE [LARGE SCALE GENOMIC DNA]</scope>
    <source>
        <strain evidence="2 3">CBS 114990</strain>
    </source>
</reference>
<accession>A0ABR1V266</accession>
<keyword evidence="1" id="KW-0175">Coiled coil</keyword>
<dbReference type="GeneID" id="92049154"/>
<evidence type="ECO:0000256" key="1">
    <source>
        <dbReference type="SAM" id="Coils"/>
    </source>
</evidence>
<keyword evidence="3" id="KW-1185">Reference proteome</keyword>
<proteinExistence type="predicted"/>
<dbReference type="RefSeq" id="XP_066661786.1">
    <property type="nucleotide sequence ID" value="XM_066816094.1"/>
</dbReference>
<name>A0ABR1V266_9PEZI</name>
<feature type="coiled-coil region" evidence="1">
    <location>
        <begin position="134"/>
        <end position="161"/>
    </location>
</feature>
<evidence type="ECO:0000313" key="2">
    <source>
        <dbReference type="EMBL" id="KAK8065032.1"/>
    </source>
</evidence>
<protein>
    <submittedName>
        <fullName evidence="2">Uncharacterized protein</fullName>
    </submittedName>
</protein>